<organism evidence="1 2">
    <name type="scientific">Roseivivax halodurans JCM 10272</name>
    <dbReference type="NCBI Taxonomy" id="1449350"/>
    <lineage>
        <taxon>Bacteria</taxon>
        <taxon>Pseudomonadati</taxon>
        <taxon>Pseudomonadota</taxon>
        <taxon>Alphaproteobacteria</taxon>
        <taxon>Rhodobacterales</taxon>
        <taxon>Roseobacteraceae</taxon>
        <taxon>Roseivivax</taxon>
    </lineage>
</organism>
<comment type="caution">
    <text evidence="1">The sequence shown here is derived from an EMBL/GenBank/DDBJ whole genome shotgun (WGS) entry which is preliminary data.</text>
</comment>
<evidence type="ECO:0000313" key="1">
    <source>
        <dbReference type="EMBL" id="ETX13628.1"/>
    </source>
</evidence>
<dbReference type="Proteomes" id="UP000022447">
    <property type="component" value="Unassembled WGS sequence"/>
</dbReference>
<sequence>MTDAAAQHLEADIDDRTVSEFADAMRAKLARSRAKGRGGWHDPRLCTVEELAAMMAGHLAKSNPGNLIDIAVFAMMLHHRGAPPTALVAAMQAAGIRASAHAGDAPA</sequence>
<protein>
    <submittedName>
        <fullName evidence="1">Uncharacterized protein</fullName>
    </submittedName>
</protein>
<accession>X7EES0</accession>
<proteinExistence type="predicted"/>
<reference evidence="1 2" key="1">
    <citation type="submission" date="2014-01" db="EMBL/GenBank/DDBJ databases">
        <title>Roseivivax halodurans JCM 10272 Genome Sequencing.</title>
        <authorList>
            <person name="Lai Q."/>
            <person name="Li G."/>
            <person name="Shao Z."/>
        </authorList>
    </citation>
    <scope>NUCLEOTIDE SEQUENCE [LARGE SCALE GENOMIC DNA]</scope>
    <source>
        <strain evidence="1 2">JCM 10272</strain>
    </source>
</reference>
<dbReference type="PATRIC" id="fig|1449350.3.peg.3191"/>
<dbReference type="EMBL" id="JALZ01000021">
    <property type="protein sequence ID" value="ETX13628.1"/>
    <property type="molecule type" value="Genomic_DNA"/>
</dbReference>
<name>X7EES0_9RHOB</name>
<dbReference type="AlphaFoldDB" id="X7EES0"/>
<keyword evidence="2" id="KW-1185">Reference proteome</keyword>
<dbReference type="eggNOG" id="ENOG50339MX">
    <property type="taxonomic scope" value="Bacteria"/>
</dbReference>
<gene>
    <name evidence="1" type="ORF">OCH239_09290</name>
</gene>
<dbReference type="STRING" id="1449350.OCH239_09290"/>
<dbReference type="RefSeq" id="WP_051489521.1">
    <property type="nucleotide sequence ID" value="NZ_JALZ01000021.1"/>
</dbReference>
<evidence type="ECO:0000313" key="2">
    <source>
        <dbReference type="Proteomes" id="UP000022447"/>
    </source>
</evidence>